<keyword evidence="4" id="KW-1185">Reference proteome</keyword>
<dbReference type="PANTHER" id="PTHR42748">
    <property type="entry name" value="NITROGEN METABOLITE REPRESSION PROTEIN NMRA FAMILY MEMBER"/>
    <property type="match status" value="1"/>
</dbReference>
<evidence type="ECO:0000256" key="1">
    <source>
        <dbReference type="ARBA" id="ARBA00022857"/>
    </source>
</evidence>
<dbReference type="Pfam" id="PF13460">
    <property type="entry name" value="NAD_binding_10"/>
    <property type="match status" value="1"/>
</dbReference>
<evidence type="ECO:0000313" key="3">
    <source>
        <dbReference type="EMBL" id="EFV14081.1"/>
    </source>
</evidence>
<dbReference type="PANTHER" id="PTHR42748:SF3">
    <property type="entry name" value="BLL4366 PROTEIN"/>
    <property type="match status" value="1"/>
</dbReference>
<evidence type="ECO:0000259" key="2">
    <source>
        <dbReference type="Pfam" id="PF13460"/>
    </source>
</evidence>
<reference evidence="3 4" key="1">
    <citation type="journal article" date="2011" name="Stand. Genomic Sci.">
        <title>High quality draft genome sequence of Segniliparus rugosus CDC 945(T)= (ATCC BAA-974(T)).</title>
        <authorList>
            <person name="Earl A.M."/>
            <person name="Desjardins C.A."/>
            <person name="Fitzgerald M.G."/>
            <person name="Arachchi H.M."/>
            <person name="Zeng Q."/>
            <person name="Mehta T."/>
            <person name="Griggs A."/>
            <person name="Birren B.W."/>
            <person name="Toney N.C."/>
            <person name="Carr J."/>
            <person name="Posey J."/>
            <person name="Butler W.R."/>
        </authorList>
    </citation>
    <scope>NUCLEOTIDE SEQUENCE [LARGE SCALE GENOMIC DNA]</scope>
    <source>
        <strain evidence="4">ATCC BAA-974 / DSM 45345 / CCUG 50838 / CIP 108380 / JCM 13579 / CDC 945</strain>
    </source>
</reference>
<feature type="domain" description="NAD(P)-binding" evidence="2">
    <location>
        <begin position="8"/>
        <end position="137"/>
    </location>
</feature>
<evidence type="ECO:0000313" key="4">
    <source>
        <dbReference type="Proteomes" id="UP000004816"/>
    </source>
</evidence>
<dbReference type="InterPro" id="IPR051164">
    <property type="entry name" value="NmrA-like_oxidored"/>
</dbReference>
<dbReference type="InterPro" id="IPR036291">
    <property type="entry name" value="NAD(P)-bd_dom_sf"/>
</dbReference>
<dbReference type="eggNOG" id="COG0702">
    <property type="taxonomic scope" value="Bacteria"/>
</dbReference>
<accession>E5XNG9</accession>
<dbReference type="STRING" id="679197.HMPREF9336_00998"/>
<dbReference type="HOGENOM" id="CLU_007383_5_1_11"/>
<comment type="caution">
    <text evidence="3">The sequence shown here is derived from an EMBL/GenBank/DDBJ whole genome shotgun (WGS) entry which is preliminary data.</text>
</comment>
<dbReference type="InterPro" id="IPR016040">
    <property type="entry name" value="NAD(P)-bd_dom"/>
</dbReference>
<dbReference type="EMBL" id="ACZI02000003">
    <property type="protein sequence ID" value="EFV14081.1"/>
    <property type="molecule type" value="Genomic_DNA"/>
</dbReference>
<sequence length="255" mass="26378">MTTVLVTGGTGQLGAPTVVGLRASGHDVRVLSRKSGPGLVTADVVSGRGVAEAVAGVDVVVHLVSTIGKDDPAGKGDLPLAARLVEEAKAAGVGHLVFISIIGVDKIPLPYYKTKLAVKELLRESAIAHTVLRIAQFHSLVEQIFAAQRFLPVLFAPAFSVQPIDVGDAANKIVEIVSGAPQGRAADIAGPRAAKAAEWARQWKASAGSRKPVVPLWLPGKTFAGYAAGHNLAPEAAYGTTTFAEYLAARRAGAK</sequence>
<dbReference type="Proteomes" id="UP000004816">
    <property type="component" value="Unassembled WGS sequence"/>
</dbReference>
<dbReference type="Gene3D" id="3.40.50.720">
    <property type="entry name" value="NAD(P)-binding Rossmann-like Domain"/>
    <property type="match status" value="1"/>
</dbReference>
<dbReference type="AlphaFoldDB" id="E5XNG9"/>
<gene>
    <name evidence="3" type="ORF">HMPREF9336_00998</name>
</gene>
<dbReference type="RefSeq" id="WP_007468421.1">
    <property type="nucleotide sequence ID" value="NZ_KI391954.1"/>
</dbReference>
<dbReference type="SUPFAM" id="SSF51735">
    <property type="entry name" value="NAD(P)-binding Rossmann-fold domains"/>
    <property type="match status" value="1"/>
</dbReference>
<keyword evidence="1" id="KW-0521">NADP</keyword>
<proteinExistence type="predicted"/>
<organism evidence="3 4">
    <name type="scientific">Segniliparus rugosus (strain ATCC BAA-974 / DSM 45345 / CCUG 50838 / CIP 108380 / JCM 13579 / CDC 945)</name>
    <dbReference type="NCBI Taxonomy" id="679197"/>
    <lineage>
        <taxon>Bacteria</taxon>
        <taxon>Bacillati</taxon>
        <taxon>Actinomycetota</taxon>
        <taxon>Actinomycetes</taxon>
        <taxon>Mycobacteriales</taxon>
        <taxon>Segniliparaceae</taxon>
        <taxon>Segniliparus</taxon>
    </lineage>
</organism>
<protein>
    <recommendedName>
        <fullName evidence="2">NAD(P)-binding domain-containing protein</fullName>
    </recommendedName>
</protein>
<name>E5XNG9_SEGRC</name>
<dbReference type="OrthoDB" id="9771302at2"/>